<name>A0A8C8VMG9_9SAUR</name>
<dbReference type="PANTHER" id="PTHR15221:SF0">
    <property type="entry name" value="NADH DEHYDROGENASE [UBIQUINONE] 1 ALPHA SUBCOMPLEX SUBUNIT 3"/>
    <property type="match status" value="1"/>
</dbReference>
<evidence type="ECO:0000256" key="8">
    <source>
        <dbReference type="ARBA" id="ARBA00022692"/>
    </source>
</evidence>
<comment type="similarity">
    <text evidence="3">Belongs to the complex I NDUFA3 subunit family.</text>
</comment>
<keyword evidence="11" id="KW-1133">Transmembrane helix</keyword>
<keyword evidence="9" id="KW-0999">Mitochondrion inner membrane</keyword>
<evidence type="ECO:0000256" key="16">
    <source>
        <dbReference type="ARBA" id="ARBA00032035"/>
    </source>
</evidence>
<feature type="region of interest" description="Disordered" evidence="17">
    <location>
        <begin position="1"/>
        <end position="41"/>
    </location>
</feature>
<evidence type="ECO:0000256" key="1">
    <source>
        <dbReference type="ARBA" id="ARBA00003195"/>
    </source>
</evidence>
<keyword evidence="7" id="KW-0679">Respiratory chain</keyword>
<evidence type="ECO:0000256" key="4">
    <source>
        <dbReference type="ARBA" id="ARBA00011533"/>
    </source>
</evidence>
<keyword evidence="6" id="KW-0813">Transport</keyword>
<evidence type="ECO:0000256" key="2">
    <source>
        <dbReference type="ARBA" id="ARBA00004434"/>
    </source>
</evidence>
<organism evidence="18 19">
    <name type="scientific">Pelusios castaneus</name>
    <name type="common">West African mud turtle</name>
    <dbReference type="NCBI Taxonomy" id="367368"/>
    <lineage>
        <taxon>Eukaryota</taxon>
        <taxon>Metazoa</taxon>
        <taxon>Chordata</taxon>
        <taxon>Craniata</taxon>
        <taxon>Vertebrata</taxon>
        <taxon>Euteleostomi</taxon>
        <taxon>Archelosauria</taxon>
        <taxon>Testudinata</taxon>
        <taxon>Testudines</taxon>
        <taxon>Pleurodira</taxon>
        <taxon>Pelomedusidae</taxon>
        <taxon>Pelusios</taxon>
    </lineage>
</organism>
<evidence type="ECO:0000256" key="10">
    <source>
        <dbReference type="ARBA" id="ARBA00022982"/>
    </source>
</evidence>
<reference evidence="18" key="2">
    <citation type="submission" date="2025-09" db="UniProtKB">
        <authorList>
            <consortium name="Ensembl"/>
        </authorList>
    </citation>
    <scope>IDENTIFICATION</scope>
</reference>
<dbReference type="AlphaFoldDB" id="A0A8C8VMG9"/>
<evidence type="ECO:0000256" key="15">
    <source>
        <dbReference type="ARBA" id="ARBA00031425"/>
    </source>
</evidence>
<evidence type="ECO:0000313" key="18">
    <source>
        <dbReference type="Ensembl" id="ENSPCEP00000018464.1"/>
    </source>
</evidence>
<feature type="compositionally biased region" description="Basic and acidic residues" evidence="17">
    <location>
        <begin position="27"/>
        <end position="41"/>
    </location>
</feature>
<keyword evidence="10" id="KW-0249">Electron transport</keyword>
<evidence type="ECO:0000256" key="5">
    <source>
        <dbReference type="ARBA" id="ARBA00016391"/>
    </source>
</evidence>
<evidence type="ECO:0000313" key="19">
    <source>
        <dbReference type="Proteomes" id="UP000694393"/>
    </source>
</evidence>
<evidence type="ECO:0000256" key="9">
    <source>
        <dbReference type="ARBA" id="ARBA00022792"/>
    </source>
</evidence>
<proteinExistence type="inferred from homology"/>
<dbReference type="Pfam" id="PF14987">
    <property type="entry name" value="NADHdh_A3"/>
    <property type="match status" value="1"/>
</dbReference>
<evidence type="ECO:0000256" key="11">
    <source>
        <dbReference type="ARBA" id="ARBA00022989"/>
    </source>
</evidence>
<keyword evidence="12" id="KW-0007">Acetylation</keyword>
<protein>
    <recommendedName>
        <fullName evidence="5">NADH dehydrogenase [ubiquinone] 1 alpha subcomplex subunit 3</fullName>
    </recommendedName>
    <alternativeName>
        <fullName evidence="15">Complex I-B9</fullName>
    </alternativeName>
    <alternativeName>
        <fullName evidence="16">NADH-ubiquinone oxidoreductase B9 subunit</fullName>
    </alternativeName>
</protein>
<evidence type="ECO:0000256" key="12">
    <source>
        <dbReference type="ARBA" id="ARBA00022990"/>
    </source>
</evidence>
<evidence type="ECO:0000256" key="17">
    <source>
        <dbReference type="SAM" id="MobiDB-lite"/>
    </source>
</evidence>
<dbReference type="GO" id="GO:0005743">
    <property type="term" value="C:mitochondrial inner membrane"/>
    <property type="evidence" value="ECO:0007669"/>
    <property type="project" value="UniProtKB-SubCell"/>
</dbReference>
<sequence>MINQATPYNYPVPVRDDGNMPDIPSHPCDKEGPSLEWLKKL</sequence>
<comment type="subunit">
    <text evidence="4">Complex I is composed of 45 different subunits.</text>
</comment>
<evidence type="ECO:0000256" key="14">
    <source>
        <dbReference type="ARBA" id="ARBA00023136"/>
    </source>
</evidence>
<comment type="function">
    <text evidence="1">Accessory subunit of the mitochondrial membrane respiratory chain NADH dehydrogenase (Complex I), that is believed not to be involved in catalysis. Complex I functions in the transfer of electrons from NADH to the respiratory chain. The immediate electron acceptor for the enzyme is believed to be ubiquinone.</text>
</comment>
<keyword evidence="13" id="KW-0496">Mitochondrion</keyword>
<reference evidence="18" key="1">
    <citation type="submission" date="2025-08" db="UniProtKB">
        <authorList>
            <consortium name="Ensembl"/>
        </authorList>
    </citation>
    <scope>IDENTIFICATION</scope>
</reference>
<evidence type="ECO:0000256" key="6">
    <source>
        <dbReference type="ARBA" id="ARBA00022448"/>
    </source>
</evidence>
<keyword evidence="14" id="KW-0472">Membrane</keyword>
<keyword evidence="19" id="KW-1185">Reference proteome</keyword>
<dbReference type="Proteomes" id="UP000694393">
    <property type="component" value="Unplaced"/>
</dbReference>
<dbReference type="PANTHER" id="PTHR15221">
    <property type="entry name" value="NADH DEHYDROGENASE [UBIQUINONE] 1 ALPHA SUBCOMPLEX SUBUNIT 3"/>
    <property type="match status" value="1"/>
</dbReference>
<evidence type="ECO:0000256" key="13">
    <source>
        <dbReference type="ARBA" id="ARBA00023128"/>
    </source>
</evidence>
<dbReference type="GO" id="GO:0045271">
    <property type="term" value="C:respiratory chain complex I"/>
    <property type="evidence" value="ECO:0007669"/>
    <property type="project" value="InterPro"/>
</dbReference>
<dbReference type="Ensembl" id="ENSPCET00000019086.1">
    <property type="protein sequence ID" value="ENSPCEP00000018464.1"/>
    <property type="gene ID" value="ENSPCEG00000014398.1"/>
</dbReference>
<dbReference type="InterPro" id="IPR026626">
    <property type="entry name" value="NDUFA3"/>
</dbReference>
<evidence type="ECO:0000256" key="7">
    <source>
        <dbReference type="ARBA" id="ARBA00022660"/>
    </source>
</evidence>
<comment type="subcellular location">
    <subcellularLocation>
        <location evidence="2">Mitochondrion inner membrane</location>
        <topology evidence="2">Single-pass membrane protein</topology>
    </subcellularLocation>
</comment>
<keyword evidence="8" id="KW-0812">Transmembrane</keyword>
<evidence type="ECO:0000256" key="3">
    <source>
        <dbReference type="ARBA" id="ARBA00008253"/>
    </source>
</evidence>
<accession>A0A8C8VMG9</accession>